<name>A0ABW5K852_9FLAO</name>
<reference evidence="3" key="1">
    <citation type="journal article" date="2019" name="Int. J. Syst. Evol. Microbiol.">
        <title>The Global Catalogue of Microorganisms (GCM) 10K type strain sequencing project: providing services to taxonomists for standard genome sequencing and annotation.</title>
        <authorList>
            <consortium name="The Broad Institute Genomics Platform"/>
            <consortium name="The Broad Institute Genome Sequencing Center for Infectious Disease"/>
            <person name="Wu L."/>
            <person name="Ma J."/>
        </authorList>
    </citation>
    <scope>NUCLEOTIDE SEQUENCE [LARGE SCALE GENOMIC DNA]</scope>
    <source>
        <strain evidence="3">KCTC 42808</strain>
    </source>
</reference>
<feature type="coiled-coil region" evidence="1">
    <location>
        <begin position="16"/>
        <end position="46"/>
    </location>
</feature>
<organism evidence="2 3">
    <name type="scientific">Lacinutrix gracilariae</name>
    <dbReference type="NCBI Taxonomy" id="1747198"/>
    <lineage>
        <taxon>Bacteria</taxon>
        <taxon>Pseudomonadati</taxon>
        <taxon>Bacteroidota</taxon>
        <taxon>Flavobacteriia</taxon>
        <taxon>Flavobacteriales</taxon>
        <taxon>Flavobacteriaceae</taxon>
        <taxon>Lacinutrix</taxon>
    </lineage>
</organism>
<proteinExistence type="predicted"/>
<comment type="caution">
    <text evidence="2">The sequence shown here is derived from an EMBL/GenBank/DDBJ whole genome shotgun (WGS) entry which is preliminary data.</text>
</comment>
<gene>
    <name evidence="2" type="ORF">ACFSSB_15730</name>
</gene>
<evidence type="ECO:0000313" key="2">
    <source>
        <dbReference type="EMBL" id="MFD2543777.1"/>
    </source>
</evidence>
<keyword evidence="1" id="KW-0175">Coiled coil</keyword>
<dbReference type="EMBL" id="JBHULM010000044">
    <property type="protein sequence ID" value="MFD2543777.1"/>
    <property type="molecule type" value="Genomic_DNA"/>
</dbReference>
<keyword evidence="3" id="KW-1185">Reference proteome</keyword>
<evidence type="ECO:0000313" key="3">
    <source>
        <dbReference type="Proteomes" id="UP001597467"/>
    </source>
</evidence>
<sequence length="163" mass="18909">MINYLNDTEYASKTLFDALKSEFHRLENLKAELLSKKDRLKHLQWDFSTYDQIEDYNELQLQHKFVTMAKFAQDANIPKLEQDISDLKTSIINKELSYQAIGMSILQIAKQGISKVYGNPAHCPDGRILTTQSLKNVIWQARNQSIHHEEGNYNNNVKNCFSD</sequence>
<dbReference type="Proteomes" id="UP001597467">
    <property type="component" value="Unassembled WGS sequence"/>
</dbReference>
<evidence type="ECO:0000256" key="1">
    <source>
        <dbReference type="SAM" id="Coils"/>
    </source>
</evidence>
<accession>A0ABW5K852</accession>
<dbReference type="RefSeq" id="WP_379906023.1">
    <property type="nucleotide sequence ID" value="NZ_JBHULM010000044.1"/>
</dbReference>
<protein>
    <submittedName>
        <fullName evidence="2">Uncharacterized protein</fullName>
    </submittedName>
</protein>